<protein>
    <submittedName>
        <fullName evidence="2">Uncharacterized protein</fullName>
    </submittedName>
</protein>
<organism evidence="2 3">
    <name type="scientific">Nocardia farcinica</name>
    <dbReference type="NCBI Taxonomy" id="37329"/>
    <lineage>
        <taxon>Bacteria</taxon>
        <taxon>Bacillati</taxon>
        <taxon>Actinomycetota</taxon>
        <taxon>Actinomycetes</taxon>
        <taxon>Mycobacteriales</taxon>
        <taxon>Nocardiaceae</taxon>
        <taxon>Nocardia</taxon>
    </lineage>
</organism>
<accession>A0A0H5ND69</accession>
<evidence type="ECO:0000313" key="3">
    <source>
        <dbReference type="Proteomes" id="UP000057820"/>
    </source>
</evidence>
<sequence>MIDVPAGRRRGGRSTEAFRGATVPIPGPATGEVLLDTMYLGVA</sequence>
<dbReference type="KEGG" id="nfr:ERS450000_00334"/>
<feature type="region of interest" description="Disordered" evidence="1">
    <location>
        <begin position="1"/>
        <end position="23"/>
    </location>
</feature>
<name>A0A0H5ND69_NOCFR</name>
<gene>
    <name evidence="2" type="ORF">ERS450000_00334</name>
</gene>
<evidence type="ECO:0000256" key="1">
    <source>
        <dbReference type="SAM" id="MobiDB-lite"/>
    </source>
</evidence>
<dbReference type="AlphaFoldDB" id="A0A0H5ND69"/>
<evidence type="ECO:0000313" key="2">
    <source>
        <dbReference type="EMBL" id="CRY73825.1"/>
    </source>
</evidence>
<proteinExistence type="predicted"/>
<dbReference type="Proteomes" id="UP000057820">
    <property type="component" value="Chromosome 1"/>
</dbReference>
<dbReference type="EMBL" id="LN868938">
    <property type="protein sequence ID" value="CRY73825.1"/>
    <property type="molecule type" value="Genomic_DNA"/>
</dbReference>
<reference evidence="3" key="1">
    <citation type="submission" date="2015-03" db="EMBL/GenBank/DDBJ databases">
        <authorList>
            <consortium name="Pathogen Informatics"/>
        </authorList>
    </citation>
    <scope>NUCLEOTIDE SEQUENCE [LARGE SCALE GENOMIC DNA]</scope>
    <source>
        <strain evidence="3">NCTC11134</strain>
    </source>
</reference>
<dbReference type="RefSeq" id="WP_255266237.1">
    <property type="nucleotide sequence ID" value="NZ_CAACYE020000001.1"/>
</dbReference>